<dbReference type="Proteomes" id="UP000186058">
    <property type="component" value="Unassembled WGS sequence"/>
</dbReference>
<reference evidence="1 2" key="1">
    <citation type="submission" date="2016-03" db="EMBL/GenBank/DDBJ databases">
        <authorList>
            <person name="Sant'Anna F.H."/>
            <person name="Ambrosini A."/>
            <person name="Souza R."/>
            <person name="Bach E."/>
            <person name="Fernandes G."/>
            <person name="Balsanelli E."/>
            <person name="Baura V.A."/>
            <person name="Souza E.M."/>
            <person name="Passaglia L."/>
        </authorList>
    </citation>
    <scope>NUCLEOTIDE SEQUENCE [LARGE SCALE GENOMIC DNA]</scope>
    <source>
        <strain evidence="1 2">P26E</strain>
    </source>
</reference>
<comment type="caution">
    <text evidence="1">The sequence shown here is derived from an EMBL/GenBank/DDBJ whole genome shotgun (WGS) entry which is preliminary data.</text>
</comment>
<evidence type="ECO:0000313" key="1">
    <source>
        <dbReference type="EMBL" id="OKP91858.1"/>
    </source>
</evidence>
<dbReference type="RefSeq" id="WP_074106407.1">
    <property type="nucleotide sequence ID" value="NZ_LVWI01000001.1"/>
</dbReference>
<sequence>MNEFKIKINRTLVQERKQGSYHRESSALEFVTSLPFVPFAGMKWVDKQKGINFTITNVTWSGDENAFLLSQSNNELTEDEVKEIIVTAREQGWKTI</sequence>
<organism evidence="1 2">
    <name type="scientific">Paenibacillus helianthi</name>
    <dbReference type="NCBI Taxonomy" id="1349432"/>
    <lineage>
        <taxon>Bacteria</taxon>
        <taxon>Bacillati</taxon>
        <taxon>Bacillota</taxon>
        <taxon>Bacilli</taxon>
        <taxon>Bacillales</taxon>
        <taxon>Paenibacillaceae</taxon>
        <taxon>Paenibacillus</taxon>
    </lineage>
</organism>
<evidence type="ECO:0000313" key="2">
    <source>
        <dbReference type="Proteomes" id="UP000186058"/>
    </source>
</evidence>
<name>A0ABX3EYP9_9BACL</name>
<protein>
    <submittedName>
        <fullName evidence="1">Uncharacterized protein</fullName>
    </submittedName>
</protein>
<proteinExistence type="predicted"/>
<accession>A0ABX3EYP9</accession>
<gene>
    <name evidence="1" type="ORF">A3844_01720</name>
</gene>
<dbReference type="EMBL" id="LVWI01000001">
    <property type="protein sequence ID" value="OKP91858.1"/>
    <property type="molecule type" value="Genomic_DNA"/>
</dbReference>
<keyword evidence="2" id="KW-1185">Reference proteome</keyword>